<accession>F4RP88</accession>
<sequence>MKKAHKQPTQLSKSLIVCQEAILIKPDFHSQWKLHQVIYAGDQIIKILDTASCNLRYKMVKHWDLEEIKVIRHFHGHLTISGVYSSSYIFDQP</sequence>
<organism evidence="2">
    <name type="scientific">Melampsora larici-populina (strain 98AG31 / pathotype 3-4-7)</name>
    <name type="common">Poplar leaf rust fungus</name>
    <dbReference type="NCBI Taxonomy" id="747676"/>
    <lineage>
        <taxon>Eukaryota</taxon>
        <taxon>Fungi</taxon>
        <taxon>Dikarya</taxon>
        <taxon>Basidiomycota</taxon>
        <taxon>Pucciniomycotina</taxon>
        <taxon>Pucciniomycetes</taxon>
        <taxon>Pucciniales</taxon>
        <taxon>Melampsoraceae</taxon>
        <taxon>Melampsora</taxon>
    </lineage>
</organism>
<keyword evidence="2" id="KW-1185">Reference proteome</keyword>
<reference evidence="2" key="1">
    <citation type="journal article" date="2011" name="Proc. Natl. Acad. Sci. U.S.A.">
        <title>Obligate biotrophy features unraveled by the genomic analysis of rust fungi.</title>
        <authorList>
            <person name="Duplessis S."/>
            <person name="Cuomo C.A."/>
            <person name="Lin Y.-C."/>
            <person name="Aerts A."/>
            <person name="Tisserant E."/>
            <person name="Veneault-Fourrey C."/>
            <person name="Joly D.L."/>
            <person name="Hacquard S."/>
            <person name="Amselem J."/>
            <person name="Cantarel B.L."/>
            <person name="Chiu R."/>
            <person name="Coutinho P.M."/>
            <person name="Feau N."/>
            <person name="Field M."/>
            <person name="Frey P."/>
            <person name="Gelhaye E."/>
            <person name="Goldberg J."/>
            <person name="Grabherr M.G."/>
            <person name="Kodira C.D."/>
            <person name="Kohler A."/>
            <person name="Kuees U."/>
            <person name="Lindquist E.A."/>
            <person name="Lucas S.M."/>
            <person name="Mago R."/>
            <person name="Mauceli E."/>
            <person name="Morin E."/>
            <person name="Murat C."/>
            <person name="Pangilinan J.L."/>
            <person name="Park R."/>
            <person name="Pearson M."/>
            <person name="Quesneville H."/>
            <person name="Rouhier N."/>
            <person name="Sakthikumar S."/>
            <person name="Salamov A.A."/>
            <person name="Schmutz J."/>
            <person name="Selles B."/>
            <person name="Shapiro H."/>
            <person name="Tanguay P."/>
            <person name="Tuskan G.A."/>
            <person name="Henrissat B."/>
            <person name="Van de Peer Y."/>
            <person name="Rouze P."/>
            <person name="Ellis J.G."/>
            <person name="Dodds P.N."/>
            <person name="Schein J.E."/>
            <person name="Zhong S."/>
            <person name="Hamelin R.C."/>
            <person name="Grigoriev I.V."/>
            <person name="Szabo L.J."/>
            <person name="Martin F."/>
        </authorList>
    </citation>
    <scope>NUCLEOTIDE SEQUENCE [LARGE SCALE GENOMIC DNA]</scope>
    <source>
        <strain evidence="2">98AG31 / pathotype 3-4-7</strain>
    </source>
</reference>
<dbReference type="VEuPathDB" id="FungiDB:MELLADRAFT_87663"/>
<dbReference type="AlphaFoldDB" id="F4RP88"/>
<dbReference type="STRING" id="747676.F4RP88"/>
<dbReference type="EMBL" id="GL883111">
    <property type="protein sequence ID" value="EGG05893.1"/>
    <property type="molecule type" value="Genomic_DNA"/>
</dbReference>
<dbReference type="GeneID" id="18934596"/>
<gene>
    <name evidence="1" type="ORF">MELLADRAFT_87663</name>
</gene>
<dbReference type="RefSeq" id="XP_007410949.1">
    <property type="nucleotide sequence ID" value="XM_007410887.1"/>
</dbReference>
<evidence type="ECO:0000313" key="2">
    <source>
        <dbReference type="Proteomes" id="UP000001072"/>
    </source>
</evidence>
<dbReference type="HOGENOM" id="CLU_2400130_0_0_1"/>
<proteinExistence type="predicted"/>
<evidence type="ECO:0000313" key="1">
    <source>
        <dbReference type="EMBL" id="EGG05893.1"/>
    </source>
</evidence>
<dbReference type="KEGG" id="mlr:MELLADRAFT_87663"/>
<dbReference type="Proteomes" id="UP000001072">
    <property type="component" value="Unassembled WGS sequence"/>
</dbReference>
<protein>
    <submittedName>
        <fullName evidence="1">Uncharacterized protein</fullName>
    </submittedName>
</protein>
<name>F4RP88_MELLP</name>
<dbReference type="InParanoid" id="F4RP88"/>